<comment type="caution">
    <text evidence="1">The sequence shown here is derived from an EMBL/GenBank/DDBJ whole genome shotgun (WGS) entry which is preliminary data.</text>
</comment>
<accession>A0A179H394</accession>
<protein>
    <submittedName>
        <fullName evidence="1">Uncharacterized protein</fullName>
    </submittedName>
</protein>
<proteinExistence type="predicted"/>
<sequence>MPSQDAPLNALRNHGDYCQLMRDGHSTYVVSDAQRHTARGPSSNPRGGCWRLAAGGIARAVTPNPARVSAAAASSTGLAWTLAGRVRNHQVTTIKEGQLVAITNAPLVRLRVRGMKTLSFPPWPGQKEIEEKTEQHTSSLHRTHPVTRAIMKPTTVLATFAALVLGSPSPAPSQSSRRAQQPVEFNIHDQGFTKIVCSRFPFTLNSERFENARSKNIEYFETAYKSKPVLEPGKCERVGCWDHIGTWWCNEVSSPAAASKEQKNPDSWKDVVKALKAIPEVAKKKCLAWNYRDFGFQIFHESGWSVMIGYDSKDHC</sequence>
<gene>
    <name evidence="1" type="ORF">VFPBJ_02818</name>
</gene>
<name>A0A179H394_PURLI</name>
<evidence type="ECO:0000313" key="1">
    <source>
        <dbReference type="EMBL" id="OAQ84050.1"/>
    </source>
</evidence>
<evidence type="ECO:0000313" key="2">
    <source>
        <dbReference type="Proteomes" id="UP000078240"/>
    </source>
</evidence>
<dbReference type="EMBL" id="LSBH01000002">
    <property type="protein sequence ID" value="OAQ84050.1"/>
    <property type="molecule type" value="Genomic_DNA"/>
</dbReference>
<reference evidence="1 2" key="1">
    <citation type="submission" date="2016-01" db="EMBL/GenBank/DDBJ databases">
        <title>Biosynthesis of antibiotic leucinostatins and their inhibition on Phytophthora in bio-control Purpureocillium lilacinum.</title>
        <authorList>
            <person name="Wang G."/>
            <person name="Liu Z."/>
            <person name="Lin R."/>
            <person name="Li E."/>
            <person name="Mao Z."/>
            <person name="Ling J."/>
            <person name="Yin W."/>
            <person name="Xie B."/>
        </authorList>
    </citation>
    <scope>NUCLEOTIDE SEQUENCE [LARGE SCALE GENOMIC DNA]</scope>
    <source>
        <strain evidence="1">PLBJ-1</strain>
    </source>
</reference>
<organism evidence="1 2">
    <name type="scientific">Purpureocillium lilacinum</name>
    <name type="common">Paecilomyces lilacinus</name>
    <dbReference type="NCBI Taxonomy" id="33203"/>
    <lineage>
        <taxon>Eukaryota</taxon>
        <taxon>Fungi</taxon>
        <taxon>Dikarya</taxon>
        <taxon>Ascomycota</taxon>
        <taxon>Pezizomycotina</taxon>
        <taxon>Sordariomycetes</taxon>
        <taxon>Hypocreomycetidae</taxon>
        <taxon>Hypocreales</taxon>
        <taxon>Ophiocordycipitaceae</taxon>
        <taxon>Purpureocillium</taxon>
    </lineage>
</organism>
<dbReference type="Proteomes" id="UP000078240">
    <property type="component" value="Unassembled WGS sequence"/>
</dbReference>
<dbReference type="AlphaFoldDB" id="A0A179H394"/>